<evidence type="ECO:0000256" key="1">
    <source>
        <dbReference type="SAM" id="Coils"/>
    </source>
</evidence>
<protein>
    <submittedName>
        <fullName evidence="2">Uncharacterized protein</fullName>
    </submittedName>
</protein>
<evidence type="ECO:0000313" key="2">
    <source>
        <dbReference type="EMBL" id="SHF29460.1"/>
    </source>
</evidence>
<accession>A0A1M5AGN9</accession>
<keyword evidence="1" id="KW-0175">Coiled coil</keyword>
<comment type="caution">
    <text evidence="2">The sequence shown here is derived from an EMBL/GenBank/DDBJ whole genome shotgun (WGS) entry which is preliminary data.</text>
</comment>
<keyword evidence="3" id="KW-1185">Reference proteome</keyword>
<proteinExistence type="predicted"/>
<dbReference type="AlphaFoldDB" id="A0A1M5AGN9"/>
<dbReference type="OrthoDB" id="9888396at2"/>
<dbReference type="EMBL" id="FQUI01000061">
    <property type="protein sequence ID" value="SHF29460.1"/>
    <property type="molecule type" value="Genomic_DNA"/>
</dbReference>
<dbReference type="STRING" id="1122195.SAMN02745164_02186"/>
<feature type="coiled-coil region" evidence="1">
    <location>
        <begin position="250"/>
        <end position="280"/>
    </location>
</feature>
<gene>
    <name evidence="2" type="ORF">SAMN02745164_02186</name>
</gene>
<sequence length="379" mass="47091">MNFYIDKHFQIILIDAFLEELYVLYKQFDKILSLDEISELIYKKTIYYEYYKLLNKIEKDEKIKYCDAKEKYDDSFMKLHIPIKKISKKHYEFMENFKKKYSEIKLNYCFDDFWNVSMFDFYIIIKKSEIDFFLEKFEEKFLNDYSLKHIPVFSPLYKGKYPIISSYSFYRALSRLIIMFFESRIQPITFNNFYKYLNKNYFESNIKKVFDYFYFANIDILNIPISDFQEPKLVKNLKYLDTKNIILDILNIEYKRNEEYLEQKREAERLHKENRKFINRLISDIEKILLKWLDQNKNNYKKRAYVFEKDYRGSKYFEGYINKMDRFDIEIILDDIDMFGDKYLNFRRRRPLIYSDKIFLPIELFDDVKKLIKEDFEKF</sequence>
<reference evidence="2" key="1">
    <citation type="submission" date="2016-11" db="EMBL/GenBank/DDBJ databases">
        <authorList>
            <person name="Varghese N."/>
            <person name="Submissions S."/>
        </authorList>
    </citation>
    <scope>NUCLEOTIDE SEQUENCE [LARGE SCALE GENOMIC DNA]</scope>
    <source>
        <strain evidence="2">DSM 16785</strain>
    </source>
</reference>
<evidence type="ECO:0000313" key="3">
    <source>
        <dbReference type="Proteomes" id="UP000184334"/>
    </source>
</evidence>
<dbReference type="RefSeq" id="WP_072866054.1">
    <property type="nucleotide sequence ID" value="NZ_FQUI01000061.1"/>
</dbReference>
<name>A0A1M5AGN9_MARH1</name>
<organism evidence="2 3">
    <name type="scientific">Marinitoga hydrogenitolerans (strain DSM 16785 / JCM 12826 / AT1271)</name>
    <dbReference type="NCBI Taxonomy" id="1122195"/>
    <lineage>
        <taxon>Bacteria</taxon>
        <taxon>Thermotogati</taxon>
        <taxon>Thermotogota</taxon>
        <taxon>Thermotogae</taxon>
        <taxon>Petrotogales</taxon>
        <taxon>Petrotogaceae</taxon>
        <taxon>Marinitoga</taxon>
    </lineage>
</organism>
<dbReference type="Proteomes" id="UP000184334">
    <property type="component" value="Unassembled WGS sequence"/>
</dbReference>